<feature type="region of interest" description="Disordered" evidence="7">
    <location>
        <begin position="326"/>
        <end position="368"/>
    </location>
</feature>
<dbReference type="PANTHER" id="PTHR13018:SF20">
    <property type="entry name" value="SPORULATION-SPECIFIC PROTEIN 75"/>
    <property type="match status" value="1"/>
</dbReference>
<evidence type="ECO:0000313" key="14">
    <source>
        <dbReference type="Proteomes" id="UP001287356"/>
    </source>
</evidence>
<accession>A0AAE0NEE6</accession>
<dbReference type="GO" id="GO:0005227">
    <property type="term" value="F:calcium-activated cation channel activity"/>
    <property type="evidence" value="ECO:0007669"/>
    <property type="project" value="InterPro"/>
</dbReference>
<dbReference type="InterPro" id="IPR022257">
    <property type="entry name" value="PHM7_ext"/>
</dbReference>
<gene>
    <name evidence="13" type="ORF">B0T24DRAFT_176260</name>
</gene>
<feature type="transmembrane region" description="Helical" evidence="8">
    <location>
        <begin position="693"/>
        <end position="714"/>
    </location>
</feature>
<dbReference type="InterPro" id="IPR003864">
    <property type="entry name" value="CSC1/OSCA1-like_7TM"/>
</dbReference>
<evidence type="ECO:0008006" key="15">
    <source>
        <dbReference type="Google" id="ProtNLM"/>
    </source>
</evidence>
<feature type="transmembrane region" description="Helical" evidence="8">
    <location>
        <begin position="735"/>
        <end position="760"/>
    </location>
</feature>
<dbReference type="Pfam" id="PF12621">
    <property type="entry name" value="PHM7_ext"/>
    <property type="match status" value="1"/>
</dbReference>
<dbReference type="PANTHER" id="PTHR13018">
    <property type="entry name" value="PROBABLE MEMBRANE PROTEIN DUF221-RELATED"/>
    <property type="match status" value="1"/>
</dbReference>
<feature type="transmembrane region" description="Helical" evidence="8">
    <location>
        <begin position="141"/>
        <end position="162"/>
    </location>
</feature>
<evidence type="ECO:0000256" key="7">
    <source>
        <dbReference type="SAM" id="MobiDB-lite"/>
    </source>
</evidence>
<dbReference type="InterPro" id="IPR027815">
    <property type="entry name" value="CSC1/OSCA1-like_cyt"/>
</dbReference>
<feature type="domain" description="CSC1/OSCA1-like cytosolic" evidence="12">
    <location>
        <begin position="254"/>
        <end position="324"/>
    </location>
</feature>
<feature type="region of interest" description="Disordered" evidence="7">
    <location>
        <begin position="404"/>
        <end position="446"/>
    </location>
</feature>
<evidence type="ECO:0000259" key="12">
    <source>
        <dbReference type="Pfam" id="PF14703"/>
    </source>
</evidence>
<comment type="caution">
    <text evidence="13">The sequence shown here is derived from an EMBL/GenBank/DDBJ whole genome shotgun (WGS) entry which is preliminary data.</text>
</comment>
<dbReference type="Pfam" id="PF14703">
    <property type="entry name" value="PHM7_cyt"/>
    <property type="match status" value="2"/>
</dbReference>
<feature type="domain" description="CSC1/OSCA1-like 7TM region" evidence="9">
    <location>
        <begin position="640"/>
        <end position="915"/>
    </location>
</feature>
<keyword evidence="14" id="KW-1185">Reference proteome</keyword>
<dbReference type="Pfam" id="PF13967">
    <property type="entry name" value="RSN1_TM"/>
    <property type="match status" value="1"/>
</dbReference>
<evidence type="ECO:0000256" key="5">
    <source>
        <dbReference type="ARBA" id="ARBA00022989"/>
    </source>
</evidence>
<comment type="subcellular location">
    <subcellularLocation>
        <location evidence="1">Membrane</location>
        <topology evidence="1">Multi-pass membrane protein</topology>
    </subcellularLocation>
</comment>
<feature type="domain" description="10TM putative phosphate transporter extracellular tail" evidence="10">
    <location>
        <begin position="1076"/>
        <end position="1144"/>
    </location>
</feature>
<feature type="compositionally biased region" description="Low complexity" evidence="7">
    <location>
        <begin position="416"/>
        <end position="428"/>
    </location>
</feature>
<evidence type="ECO:0000256" key="8">
    <source>
        <dbReference type="SAM" id="Phobius"/>
    </source>
</evidence>
<proteinExistence type="inferred from homology"/>
<dbReference type="Pfam" id="PF02714">
    <property type="entry name" value="RSN1_7TM"/>
    <property type="match status" value="1"/>
</dbReference>
<evidence type="ECO:0000256" key="1">
    <source>
        <dbReference type="ARBA" id="ARBA00004141"/>
    </source>
</evidence>
<feature type="transmembrane region" description="Helical" evidence="8">
    <location>
        <begin position="930"/>
        <end position="948"/>
    </location>
</feature>
<feature type="domain" description="CSC1/OSCA1-like cytosolic" evidence="12">
    <location>
        <begin position="533"/>
        <end position="629"/>
    </location>
</feature>
<feature type="compositionally biased region" description="Basic and acidic residues" evidence="7">
    <location>
        <begin position="326"/>
        <end position="348"/>
    </location>
</feature>
<feature type="domain" description="CSC1/OSCA1-like N-terminal transmembrane" evidence="11">
    <location>
        <begin position="58"/>
        <end position="228"/>
    </location>
</feature>
<feature type="compositionally biased region" description="Low complexity" evidence="7">
    <location>
        <begin position="1"/>
        <end position="36"/>
    </location>
</feature>
<dbReference type="GO" id="GO:0005886">
    <property type="term" value="C:plasma membrane"/>
    <property type="evidence" value="ECO:0007669"/>
    <property type="project" value="TreeGrafter"/>
</dbReference>
<keyword evidence="3" id="KW-0813">Transport</keyword>
<reference evidence="13" key="1">
    <citation type="journal article" date="2023" name="Mol. Phylogenet. Evol.">
        <title>Genome-scale phylogeny and comparative genomics of the fungal order Sordariales.</title>
        <authorList>
            <person name="Hensen N."/>
            <person name="Bonometti L."/>
            <person name="Westerberg I."/>
            <person name="Brannstrom I.O."/>
            <person name="Guillou S."/>
            <person name="Cros-Aarteil S."/>
            <person name="Calhoun S."/>
            <person name="Haridas S."/>
            <person name="Kuo A."/>
            <person name="Mondo S."/>
            <person name="Pangilinan J."/>
            <person name="Riley R."/>
            <person name="LaButti K."/>
            <person name="Andreopoulos B."/>
            <person name="Lipzen A."/>
            <person name="Chen C."/>
            <person name="Yan M."/>
            <person name="Daum C."/>
            <person name="Ng V."/>
            <person name="Clum A."/>
            <person name="Steindorff A."/>
            <person name="Ohm R.A."/>
            <person name="Martin F."/>
            <person name="Silar P."/>
            <person name="Natvig D.O."/>
            <person name="Lalanne C."/>
            <person name="Gautier V."/>
            <person name="Ament-Velasquez S.L."/>
            <person name="Kruys A."/>
            <person name="Hutchinson M.I."/>
            <person name="Powell A.J."/>
            <person name="Barry K."/>
            <person name="Miller A.N."/>
            <person name="Grigoriev I.V."/>
            <person name="Debuchy R."/>
            <person name="Gladieux P."/>
            <person name="Hiltunen Thoren M."/>
            <person name="Johannesson H."/>
        </authorList>
    </citation>
    <scope>NUCLEOTIDE SEQUENCE</scope>
    <source>
        <strain evidence="13">CBS 958.72</strain>
    </source>
</reference>
<name>A0AAE0NEE6_9PEZI</name>
<dbReference type="AlphaFoldDB" id="A0AAE0NEE6"/>
<feature type="transmembrane region" description="Helical" evidence="8">
    <location>
        <begin position="55"/>
        <end position="80"/>
    </location>
</feature>
<feature type="region of interest" description="Disordered" evidence="7">
    <location>
        <begin position="1"/>
        <end position="43"/>
    </location>
</feature>
<evidence type="ECO:0000259" key="10">
    <source>
        <dbReference type="Pfam" id="PF12621"/>
    </source>
</evidence>
<organism evidence="13 14">
    <name type="scientific">Lasiosphaeria ovina</name>
    <dbReference type="NCBI Taxonomy" id="92902"/>
    <lineage>
        <taxon>Eukaryota</taxon>
        <taxon>Fungi</taxon>
        <taxon>Dikarya</taxon>
        <taxon>Ascomycota</taxon>
        <taxon>Pezizomycotina</taxon>
        <taxon>Sordariomycetes</taxon>
        <taxon>Sordariomycetidae</taxon>
        <taxon>Sordariales</taxon>
        <taxon>Lasiosphaeriaceae</taxon>
        <taxon>Lasiosphaeria</taxon>
    </lineage>
</organism>
<evidence type="ECO:0000313" key="13">
    <source>
        <dbReference type="EMBL" id="KAK3379949.1"/>
    </source>
</evidence>
<feature type="transmembrane region" description="Helical" evidence="8">
    <location>
        <begin position="896"/>
        <end position="918"/>
    </location>
</feature>
<evidence type="ECO:0000259" key="11">
    <source>
        <dbReference type="Pfam" id="PF13967"/>
    </source>
</evidence>
<evidence type="ECO:0000256" key="3">
    <source>
        <dbReference type="ARBA" id="ARBA00022448"/>
    </source>
</evidence>
<keyword evidence="6 8" id="KW-0472">Membrane</keyword>
<dbReference type="InterPro" id="IPR032880">
    <property type="entry name" value="CSC1/OSCA1-like_N"/>
</dbReference>
<protein>
    <recommendedName>
        <fullName evidence="15">DUF221-domain-containing protein</fullName>
    </recommendedName>
</protein>
<feature type="transmembrane region" description="Helical" evidence="8">
    <location>
        <begin position="210"/>
        <end position="229"/>
    </location>
</feature>
<keyword evidence="5 8" id="KW-1133">Transmembrane helix</keyword>
<feature type="transmembrane region" description="Helical" evidence="8">
    <location>
        <begin position="642"/>
        <end position="661"/>
    </location>
</feature>
<keyword evidence="4 8" id="KW-0812">Transmembrane</keyword>
<reference evidence="13" key="2">
    <citation type="submission" date="2023-06" db="EMBL/GenBank/DDBJ databases">
        <authorList>
            <consortium name="Lawrence Berkeley National Laboratory"/>
            <person name="Haridas S."/>
            <person name="Hensen N."/>
            <person name="Bonometti L."/>
            <person name="Westerberg I."/>
            <person name="Brannstrom I.O."/>
            <person name="Guillou S."/>
            <person name="Cros-Aarteil S."/>
            <person name="Calhoun S."/>
            <person name="Kuo A."/>
            <person name="Mondo S."/>
            <person name="Pangilinan J."/>
            <person name="Riley R."/>
            <person name="Labutti K."/>
            <person name="Andreopoulos B."/>
            <person name="Lipzen A."/>
            <person name="Chen C."/>
            <person name="Yanf M."/>
            <person name="Daum C."/>
            <person name="Ng V."/>
            <person name="Clum A."/>
            <person name="Steindorff A."/>
            <person name="Ohm R."/>
            <person name="Martin F."/>
            <person name="Silar P."/>
            <person name="Natvig D."/>
            <person name="Lalanne C."/>
            <person name="Gautier V."/>
            <person name="Ament-Velasquez S.L."/>
            <person name="Kruys A."/>
            <person name="Hutchinson M.I."/>
            <person name="Powell A.J."/>
            <person name="Barry K."/>
            <person name="Miller A.N."/>
            <person name="Grigoriev I.V."/>
            <person name="Debuchy R."/>
            <person name="Gladieux P."/>
            <person name="Thoren M.H."/>
            <person name="Johannesson H."/>
        </authorList>
    </citation>
    <scope>NUCLEOTIDE SEQUENCE</scope>
    <source>
        <strain evidence="13">CBS 958.72</strain>
    </source>
</reference>
<comment type="similarity">
    <text evidence="2">Belongs to the CSC1 (TC 1.A.17) family.</text>
</comment>
<sequence>MSTSSSATSTSLSSTSTSSSSSSSASSTVNTQTNSTITDPNDPSVGSALQQSGISLVAFATALVASFVIFGVQMSFFLLLRNILPRIYKPKTYLVPERETTQSPPSSNWALVFALMKFEDREVIKKCGLDAYFFLRYLKTLLVIFVPIAFVVIPILVPLNFIGGLGQDVIDNSTAINKTRAVGAYVANVPKGLDTLAWGNISPKNQFRRWAHLGLALCVIFWVCFVFFVELRVYIKIRQDYLTSPEHRLRASANTVLLTSIPDKWCTDEALRGLFDVFPGGIENIWLARDYGPLLEKIRERELIHQQLEEAETELIRAAKRAHIKQEEATAHAGESKDQKLKRERAEDEQAGALARQSEGLSAGDHEEVPHLRERAKANAAVVAAQKTRGAFKGVRGNIQAAGTSRSFQAADQSVRRNGSNASSRSGSTAQTLDEKTGYGTSWGNTTRKVSTMEEMINPKKTRWFQFWRAPTGSLLPPKPQEKEADPEEVAAEAAEKGKKVEYPEATTVDWKTINEDSGPNRAVWAEFLKPSDRPTHGIPLVPFLPALPFLSKSVDTIYYCRAELARLNLEIEEDQKHEYRFPKLNTAFIQFRHQVAAHMACQAVTHHLPGHMAPRMLEISPNDVIWDNMSIKWWDGWTRRIIVFAMVGAMIILWAFPVAWTASLSNFDALVKKYSFLHFLEANKAVANAAKAVAGVLPAIILAILLALVPQLLDFLAGFQGSKTGSQKSEVVQVYYFIFLFVQVFLVVSITTGTFQTIANVGTNLTSTPTILAVNLPKAANYFFSYMILQALSTSSGTLLQIGTLVVYFVISRLSDSTARAKWQRQTNLPSVTWGSFFPVYTNFACIGLIYSIVAPIISIFAIITFSLLWVANRYNMLYVTRFRTDTGGVLYPRAINQTFTGLYVMELCLIGLFSLAQDEEGRNACLPQAFIMLGALIFTAIYQYLLNTAFGPLFLYLPVTVEDEAELRGNMFQEEQDKQIQRGQQELLDRKVRREKGDDGRDQFGKISRSDTLDTLGSVADDPDSSQVAEYMRKQKKRNGEKKRKYIELEAQQAIGKALWGGFADEIEDLLPAERAVLVREAFKHSALRARRPTVWIPRDDLGVSDDEIRRTRDFSKHIWITNKGTALDSKARVVYGCNPPDFSEADIILL</sequence>
<dbReference type="InterPro" id="IPR045122">
    <property type="entry name" value="Csc1-like"/>
</dbReference>
<feature type="transmembrane region" description="Helical" evidence="8">
    <location>
        <begin position="784"/>
        <end position="812"/>
    </location>
</feature>
<evidence type="ECO:0000259" key="9">
    <source>
        <dbReference type="Pfam" id="PF02714"/>
    </source>
</evidence>
<dbReference type="Proteomes" id="UP001287356">
    <property type="component" value="Unassembled WGS sequence"/>
</dbReference>
<feature type="region of interest" description="Disordered" evidence="7">
    <location>
        <begin position="1016"/>
        <end position="1038"/>
    </location>
</feature>
<evidence type="ECO:0000256" key="6">
    <source>
        <dbReference type="ARBA" id="ARBA00023136"/>
    </source>
</evidence>
<evidence type="ECO:0000256" key="2">
    <source>
        <dbReference type="ARBA" id="ARBA00007779"/>
    </source>
</evidence>
<evidence type="ECO:0000256" key="4">
    <source>
        <dbReference type="ARBA" id="ARBA00022692"/>
    </source>
</evidence>
<feature type="transmembrane region" description="Helical" evidence="8">
    <location>
        <begin position="858"/>
        <end position="876"/>
    </location>
</feature>
<dbReference type="EMBL" id="JAULSN010000002">
    <property type="protein sequence ID" value="KAK3379949.1"/>
    <property type="molecule type" value="Genomic_DNA"/>
</dbReference>